<reference evidence="2 3" key="1">
    <citation type="submission" date="2017-11" db="EMBL/GenBank/DDBJ databases">
        <title>De-novo sequencing of pomegranate (Punica granatum L.) genome.</title>
        <authorList>
            <person name="Akparov Z."/>
            <person name="Amiraslanov A."/>
            <person name="Hajiyeva S."/>
            <person name="Abbasov M."/>
            <person name="Kaur K."/>
            <person name="Hamwieh A."/>
            <person name="Solovyev V."/>
            <person name="Salamov A."/>
            <person name="Braich B."/>
            <person name="Kosarev P."/>
            <person name="Mahmoud A."/>
            <person name="Hajiyev E."/>
            <person name="Babayeva S."/>
            <person name="Izzatullayeva V."/>
            <person name="Mammadov A."/>
            <person name="Mammadov A."/>
            <person name="Sharifova S."/>
            <person name="Ojaghi J."/>
            <person name="Eynullazada K."/>
            <person name="Bayramov B."/>
            <person name="Abdulazimova A."/>
            <person name="Shahmuradov I."/>
        </authorList>
    </citation>
    <scope>NUCLEOTIDE SEQUENCE [LARGE SCALE GENOMIC DNA]</scope>
    <source>
        <strain evidence="3">cv. AG2017</strain>
        <tissue evidence="2">Leaf</tissue>
    </source>
</reference>
<evidence type="ECO:0000313" key="3">
    <source>
        <dbReference type="Proteomes" id="UP000233551"/>
    </source>
</evidence>
<feature type="non-terminal residue" evidence="2">
    <location>
        <position position="1"/>
    </location>
</feature>
<evidence type="ECO:0000313" key="2">
    <source>
        <dbReference type="EMBL" id="PKH92408.1"/>
    </source>
</evidence>
<name>A0A2I0H1R3_PUNGR</name>
<feature type="non-terminal residue" evidence="2">
    <location>
        <position position="95"/>
    </location>
</feature>
<evidence type="ECO:0000256" key="1">
    <source>
        <dbReference type="SAM" id="MobiDB-lite"/>
    </source>
</evidence>
<dbReference type="Proteomes" id="UP000233551">
    <property type="component" value="Unassembled WGS sequence"/>
</dbReference>
<proteinExistence type="predicted"/>
<keyword evidence="3" id="KW-1185">Reference proteome</keyword>
<organism evidence="2 3">
    <name type="scientific">Punica granatum</name>
    <name type="common">Pomegranate</name>
    <dbReference type="NCBI Taxonomy" id="22663"/>
    <lineage>
        <taxon>Eukaryota</taxon>
        <taxon>Viridiplantae</taxon>
        <taxon>Streptophyta</taxon>
        <taxon>Embryophyta</taxon>
        <taxon>Tracheophyta</taxon>
        <taxon>Spermatophyta</taxon>
        <taxon>Magnoliopsida</taxon>
        <taxon>eudicotyledons</taxon>
        <taxon>Gunneridae</taxon>
        <taxon>Pentapetalae</taxon>
        <taxon>rosids</taxon>
        <taxon>malvids</taxon>
        <taxon>Myrtales</taxon>
        <taxon>Lythraceae</taxon>
        <taxon>Punica</taxon>
    </lineage>
</organism>
<sequence length="95" mass="10264">NQLCNKTECQIGRNQRCNKLSKAAQGSRRLEGRGGEVAALRSRSRATRAGFEVDVVSKVGERARVEVRGVAVTGVRGRKVERQETGAGQEAGPQE</sequence>
<protein>
    <submittedName>
        <fullName evidence="2">Uncharacterized protein</fullName>
    </submittedName>
</protein>
<feature type="region of interest" description="Disordered" evidence="1">
    <location>
        <begin position="23"/>
        <end position="43"/>
    </location>
</feature>
<dbReference type="EMBL" id="PGOL01043283">
    <property type="protein sequence ID" value="PKH92408.1"/>
    <property type="molecule type" value="Genomic_DNA"/>
</dbReference>
<gene>
    <name evidence="2" type="ORF">CRG98_049853</name>
</gene>
<comment type="caution">
    <text evidence="2">The sequence shown here is derived from an EMBL/GenBank/DDBJ whole genome shotgun (WGS) entry which is preliminary data.</text>
</comment>
<accession>A0A2I0H1R3</accession>
<dbReference type="AlphaFoldDB" id="A0A2I0H1R3"/>